<evidence type="ECO:0000256" key="4">
    <source>
        <dbReference type="PROSITE-ProRule" id="PRU00335"/>
    </source>
</evidence>
<dbReference type="PANTHER" id="PTHR30055:SF238">
    <property type="entry name" value="MYCOFACTOCIN BIOSYNTHESIS TRANSCRIPTIONAL REGULATOR MFTR-RELATED"/>
    <property type="match status" value="1"/>
</dbReference>
<keyword evidence="3" id="KW-0804">Transcription</keyword>
<organism evidence="7 8">
    <name type="scientific">Pseudomonas rubra</name>
    <dbReference type="NCBI Taxonomy" id="2942627"/>
    <lineage>
        <taxon>Bacteria</taxon>
        <taxon>Pseudomonadati</taxon>
        <taxon>Pseudomonadota</taxon>
        <taxon>Gammaproteobacteria</taxon>
        <taxon>Pseudomonadales</taxon>
        <taxon>Pseudomonadaceae</taxon>
        <taxon>Pseudomonas</taxon>
    </lineage>
</organism>
<dbReference type="Gene3D" id="1.10.357.10">
    <property type="entry name" value="Tetracycline Repressor, domain 2"/>
    <property type="match status" value="1"/>
</dbReference>
<dbReference type="Proteomes" id="UP001148184">
    <property type="component" value="Unassembled WGS sequence"/>
</dbReference>
<feature type="domain" description="HTH tetR-type" evidence="6">
    <location>
        <begin position="5"/>
        <end position="65"/>
    </location>
</feature>
<dbReference type="InterPro" id="IPR001647">
    <property type="entry name" value="HTH_TetR"/>
</dbReference>
<comment type="caution">
    <text evidence="7">The sequence shown here is derived from an EMBL/GenBank/DDBJ whole genome shotgun (WGS) entry which is preliminary data.</text>
</comment>
<sequence length="218" mass="23888">MRSLTPSAQKICAIAVEQFAELGYDASSLNDIAAAAGMRKPSLYAHFTGKDDLFQVVYERALQTEHEHLEACFAEQVPASELPGQRFAERLHERYQASAHLRFMLRTAFFPPSELRPVICAGFEAYLARLGELFAQALRGYAPGLDDQQQRLYGDAYLGIVDSLNVELIYAGAGAFARRLAALWWMFGESLRGASPLPQSGSVGAGLPRDAVSQTTAK</sequence>
<gene>
    <name evidence="7" type="ORF">M5G17_03420</name>
</gene>
<dbReference type="RefSeq" id="WP_273891606.1">
    <property type="nucleotide sequence ID" value="NZ_JAMDGP010000036.1"/>
</dbReference>
<proteinExistence type="predicted"/>
<dbReference type="InterPro" id="IPR009057">
    <property type="entry name" value="Homeodomain-like_sf"/>
</dbReference>
<dbReference type="EMBL" id="JAMDGZ010000008">
    <property type="protein sequence ID" value="MDD1012734.1"/>
    <property type="molecule type" value="Genomic_DNA"/>
</dbReference>
<name>A0ABT5P379_9PSED</name>
<dbReference type="Gene3D" id="1.10.10.60">
    <property type="entry name" value="Homeodomain-like"/>
    <property type="match status" value="1"/>
</dbReference>
<keyword evidence="2 4" id="KW-0238">DNA-binding</keyword>
<evidence type="ECO:0000313" key="8">
    <source>
        <dbReference type="Proteomes" id="UP001148184"/>
    </source>
</evidence>
<evidence type="ECO:0000256" key="3">
    <source>
        <dbReference type="ARBA" id="ARBA00023163"/>
    </source>
</evidence>
<protein>
    <submittedName>
        <fullName evidence="7">TetR/AcrR family transcriptional regulator</fullName>
    </submittedName>
</protein>
<evidence type="ECO:0000256" key="5">
    <source>
        <dbReference type="SAM" id="MobiDB-lite"/>
    </source>
</evidence>
<feature type="DNA-binding region" description="H-T-H motif" evidence="4">
    <location>
        <begin position="28"/>
        <end position="47"/>
    </location>
</feature>
<dbReference type="PANTHER" id="PTHR30055">
    <property type="entry name" value="HTH-TYPE TRANSCRIPTIONAL REGULATOR RUTR"/>
    <property type="match status" value="1"/>
</dbReference>
<keyword evidence="8" id="KW-1185">Reference proteome</keyword>
<dbReference type="PROSITE" id="PS50977">
    <property type="entry name" value="HTH_TETR_2"/>
    <property type="match status" value="1"/>
</dbReference>
<dbReference type="InterPro" id="IPR050109">
    <property type="entry name" value="HTH-type_TetR-like_transc_reg"/>
</dbReference>
<feature type="region of interest" description="Disordered" evidence="5">
    <location>
        <begin position="197"/>
        <end position="218"/>
    </location>
</feature>
<evidence type="ECO:0000313" key="7">
    <source>
        <dbReference type="EMBL" id="MDD1012734.1"/>
    </source>
</evidence>
<evidence type="ECO:0000256" key="1">
    <source>
        <dbReference type="ARBA" id="ARBA00023015"/>
    </source>
</evidence>
<dbReference type="PRINTS" id="PR00455">
    <property type="entry name" value="HTHTETR"/>
</dbReference>
<accession>A0ABT5P379</accession>
<dbReference type="SUPFAM" id="SSF46689">
    <property type="entry name" value="Homeodomain-like"/>
    <property type="match status" value="1"/>
</dbReference>
<keyword evidence="1" id="KW-0805">Transcription regulation</keyword>
<reference evidence="7 8" key="1">
    <citation type="submission" date="2022-05" db="EMBL/GenBank/DDBJ databases">
        <title>Novel Pseudomonas spp. Isolated from a Rainbow Trout Aquaculture Facility.</title>
        <authorList>
            <person name="Testerman T."/>
            <person name="Graf J."/>
        </authorList>
    </citation>
    <scope>NUCLEOTIDE SEQUENCE [LARGE SCALE GENOMIC DNA]</scope>
    <source>
        <strain evidence="7 8">ID1025</strain>
    </source>
</reference>
<evidence type="ECO:0000256" key="2">
    <source>
        <dbReference type="ARBA" id="ARBA00023125"/>
    </source>
</evidence>
<evidence type="ECO:0000259" key="6">
    <source>
        <dbReference type="PROSITE" id="PS50977"/>
    </source>
</evidence>
<dbReference type="Pfam" id="PF00440">
    <property type="entry name" value="TetR_N"/>
    <property type="match status" value="1"/>
</dbReference>